<keyword evidence="1" id="KW-1133">Transmembrane helix</keyword>
<feature type="transmembrane region" description="Helical" evidence="1">
    <location>
        <begin position="108"/>
        <end position="127"/>
    </location>
</feature>
<dbReference type="Proteomes" id="UP000662857">
    <property type="component" value="Chromosome"/>
</dbReference>
<dbReference type="RefSeq" id="WP_239677157.1">
    <property type="nucleotide sequence ID" value="NZ_CP070499.1"/>
</dbReference>
<organism evidence="2 3">
    <name type="scientific">Natronosporangium hydrolyticum</name>
    <dbReference type="NCBI Taxonomy" id="2811111"/>
    <lineage>
        <taxon>Bacteria</taxon>
        <taxon>Bacillati</taxon>
        <taxon>Actinomycetota</taxon>
        <taxon>Actinomycetes</taxon>
        <taxon>Micromonosporales</taxon>
        <taxon>Micromonosporaceae</taxon>
        <taxon>Natronosporangium</taxon>
    </lineage>
</organism>
<dbReference type="AlphaFoldDB" id="A0A895YFV9"/>
<proteinExistence type="predicted"/>
<evidence type="ECO:0000313" key="3">
    <source>
        <dbReference type="Proteomes" id="UP000662857"/>
    </source>
</evidence>
<gene>
    <name evidence="2" type="ORF">JQS43_00950</name>
</gene>
<dbReference type="EMBL" id="CP070499">
    <property type="protein sequence ID" value="QSB14992.1"/>
    <property type="molecule type" value="Genomic_DNA"/>
</dbReference>
<evidence type="ECO:0000256" key="1">
    <source>
        <dbReference type="SAM" id="Phobius"/>
    </source>
</evidence>
<feature type="transmembrane region" description="Helical" evidence="1">
    <location>
        <begin position="84"/>
        <end position="102"/>
    </location>
</feature>
<evidence type="ECO:0000313" key="2">
    <source>
        <dbReference type="EMBL" id="QSB14992.1"/>
    </source>
</evidence>
<accession>A0A895YFV9</accession>
<protein>
    <submittedName>
        <fullName evidence="2">Uncharacterized protein</fullName>
    </submittedName>
</protein>
<feature type="transmembrane region" description="Helical" evidence="1">
    <location>
        <begin position="47"/>
        <end position="63"/>
    </location>
</feature>
<name>A0A895YFV9_9ACTN</name>
<keyword evidence="1" id="KW-0472">Membrane</keyword>
<keyword evidence="1" id="KW-0812">Transmembrane</keyword>
<feature type="transmembrane region" description="Helical" evidence="1">
    <location>
        <begin position="171"/>
        <end position="189"/>
    </location>
</feature>
<keyword evidence="3" id="KW-1185">Reference proteome</keyword>
<feature type="transmembrane region" description="Helical" evidence="1">
    <location>
        <begin position="134"/>
        <end position="151"/>
    </location>
</feature>
<reference evidence="2" key="1">
    <citation type="submission" date="2021-02" db="EMBL/GenBank/DDBJ databases">
        <title>Natrosporangium hydrolyticum gen. nov., sp. nov, a haloalkaliphilic actinobacterium from a soda solonchak soil.</title>
        <authorList>
            <person name="Sorokin D.Y."/>
            <person name="Khijniak T.V."/>
            <person name="Zakharycheva A.P."/>
            <person name="Boueva O.V."/>
            <person name="Ariskina E.V."/>
            <person name="Hahnke R.L."/>
            <person name="Bunk B."/>
            <person name="Sproer C."/>
            <person name="Schumann P."/>
            <person name="Evtushenko L.I."/>
            <person name="Kublanov I.V."/>
        </authorList>
    </citation>
    <scope>NUCLEOTIDE SEQUENCE</scope>
    <source>
        <strain evidence="2">DSM 106523</strain>
    </source>
</reference>
<dbReference type="KEGG" id="nhy:JQS43_00950"/>
<sequence>MAFAKVRPARSVLAATVVLGTVTAWLGHHQAPVPVAAADGAGIIPMWRLLAMAAAVIPVLALHSRLADLESAATHPFRAAQRTYVGVMTTGCAVTFLGITSIALDPPILVIMGRSWLSWCGLALLAGSLLGWRLAWTLPSLVTAGFIYWGYRGEGEYQWWEFSARPHDDVPSLLLSVALLAAGLAAYAATPWRRRRFRGIWRAARAVRPG</sequence>